<gene>
    <name evidence="2" type="primary">A01g507410.1_BraROA</name>
    <name evidence="2" type="ORF">IGI04_002845</name>
</gene>
<dbReference type="EMBL" id="JADBGQ010000001">
    <property type="protein sequence ID" value="KAG5415278.1"/>
    <property type="molecule type" value="Genomic_DNA"/>
</dbReference>
<feature type="compositionally biased region" description="Basic and acidic residues" evidence="1">
    <location>
        <begin position="1"/>
        <end position="11"/>
    </location>
</feature>
<proteinExistence type="predicted"/>
<accession>A0ABQ7NWP0</accession>
<comment type="caution">
    <text evidence="2">The sequence shown here is derived from an EMBL/GenBank/DDBJ whole genome shotgun (WGS) entry which is preliminary data.</text>
</comment>
<feature type="region of interest" description="Disordered" evidence="1">
    <location>
        <begin position="1"/>
        <end position="20"/>
    </location>
</feature>
<reference evidence="2 3" key="1">
    <citation type="submission" date="2021-03" db="EMBL/GenBank/DDBJ databases">
        <authorList>
            <person name="King G.J."/>
            <person name="Bancroft I."/>
            <person name="Baten A."/>
            <person name="Bloomfield J."/>
            <person name="Borpatragohain P."/>
            <person name="He Z."/>
            <person name="Irish N."/>
            <person name="Irwin J."/>
            <person name="Liu K."/>
            <person name="Mauleon R.P."/>
            <person name="Moore J."/>
            <person name="Morris R."/>
            <person name="Ostergaard L."/>
            <person name="Wang B."/>
            <person name="Wells R."/>
        </authorList>
    </citation>
    <scope>NUCLEOTIDE SEQUENCE [LARGE SCALE GENOMIC DNA]</scope>
    <source>
        <strain evidence="2">R-o-18</strain>
        <tissue evidence="2">Leaf</tissue>
    </source>
</reference>
<protein>
    <submittedName>
        <fullName evidence="2">Uncharacterized protein</fullName>
    </submittedName>
</protein>
<name>A0ABQ7NWP0_BRACM</name>
<evidence type="ECO:0000256" key="1">
    <source>
        <dbReference type="SAM" id="MobiDB-lite"/>
    </source>
</evidence>
<sequence length="102" mass="11737">MQRLVERRNGVEDSSALHSSSTFQKLMQRKYLKPSLFLCENRQEARRKGETSSGHKKKLKGDLMVKELAPIQVCNSIIRTVPYQVGIQLESTPHHSYKREAP</sequence>
<keyword evidence="3" id="KW-1185">Reference proteome</keyword>
<organism evidence="2 3">
    <name type="scientific">Brassica rapa subsp. trilocularis</name>
    <dbReference type="NCBI Taxonomy" id="1813537"/>
    <lineage>
        <taxon>Eukaryota</taxon>
        <taxon>Viridiplantae</taxon>
        <taxon>Streptophyta</taxon>
        <taxon>Embryophyta</taxon>
        <taxon>Tracheophyta</taxon>
        <taxon>Spermatophyta</taxon>
        <taxon>Magnoliopsida</taxon>
        <taxon>eudicotyledons</taxon>
        <taxon>Gunneridae</taxon>
        <taxon>Pentapetalae</taxon>
        <taxon>rosids</taxon>
        <taxon>malvids</taxon>
        <taxon>Brassicales</taxon>
        <taxon>Brassicaceae</taxon>
        <taxon>Brassiceae</taxon>
        <taxon>Brassica</taxon>
    </lineage>
</organism>
<dbReference type="Proteomes" id="UP000823674">
    <property type="component" value="Chromosome A01"/>
</dbReference>
<evidence type="ECO:0000313" key="2">
    <source>
        <dbReference type="EMBL" id="KAG5415278.1"/>
    </source>
</evidence>
<evidence type="ECO:0000313" key="3">
    <source>
        <dbReference type="Proteomes" id="UP000823674"/>
    </source>
</evidence>